<evidence type="ECO:0008006" key="5">
    <source>
        <dbReference type="Google" id="ProtNLM"/>
    </source>
</evidence>
<dbReference type="Proteomes" id="UP000066042">
    <property type="component" value="Chromosome"/>
</dbReference>
<dbReference type="PANTHER" id="PTHR42252">
    <property type="entry name" value="DUF5616 DOMAIN-CONTAINING PROTEIN"/>
    <property type="match status" value="1"/>
</dbReference>
<name>A0A0S1XEP3_THEBA</name>
<dbReference type="Pfam" id="PF18481">
    <property type="entry name" value="DUF5616"/>
    <property type="match status" value="1"/>
</dbReference>
<dbReference type="InterPro" id="IPR041652">
    <property type="entry name" value="DUF5616"/>
</dbReference>
<dbReference type="EMBL" id="CP013050">
    <property type="protein sequence ID" value="ALM76247.1"/>
    <property type="molecule type" value="Genomic_DNA"/>
</dbReference>
<dbReference type="RefSeq" id="WP_056934673.1">
    <property type="nucleotide sequence ID" value="NZ_CP013050.1"/>
</dbReference>
<dbReference type="STRING" id="55802.TBCH5v1_2352"/>
<organism evidence="3 4">
    <name type="scientific">Thermococcus barophilus</name>
    <dbReference type="NCBI Taxonomy" id="55802"/>
    <lineage>
        <taxon>Archaea</taxon>
        <taxon>Methanobacteriati</taxon>
        <taxon>Methanobacteriota</taxon>
        <taxon>Thermococci</taxon>
        <taxon>Thermococcales</taxon>
        <taxon>Thermococcaceae</taxon>
        <taxon>Thermococcus</taxon>
    </lineage>
</organism>
<evidence type="ECO:0000313" key="3">
    <source>
        <dbReference type="EMBL" id="ALM76247.1"/>
    </source>
</evidence>
<feature type="domain" description="DUF434" evidence="1">
    <location>
        <begin position="5"/>
        <end position="59"/>
    </location>
</feature>
<feature type="domain" description="DUF5616" evidence="2">
    <location>
        <begin position="65"/>
        <end position="198"/>
    </location>
</feature>
<protein>
    <recommendedName>
        <fullName evidence="5">DUF434 domain-containing protein</fullName>
    </recommendedName>
</protein>
<dbReference type="Pfam" id="PF04256">
    <property type="entry name" value="DUF434"/>
    <property type="match status" value="1"/>
</dbReference>
<reference evidence="3 4" key="1">
    <citation type="journal article" date="2016" name="Genome Announc.">
        <title>Complete genome sequence of the hyperthermophilic and piezophilic archaeon Thermococcus barophilus Ch5, capable of growth at the expense of hydrogenogenesis from carbon monoxide and formate.</title>
        <authorList>
            <person name="Oger P."/>
            <person name="Sokolova T.G."/>
            <person name="Kozhevnikova D.A."/>
            <person name="Taranov E.A."/>
            <person name="Vannier P."/>
            <person name="Lee H.S."/>
            <person name="Kwon K.K."/>
            <person name="Kang S.G."/>
            <person name="Lee J.H."/>
            <person name="Bonch-Osmolovskaya E.A."/>
            <person name="Lebedinsky A.V."/>
        </authorList>
    </citation>
    <scope>NUCLEOTIDE SEQUENCE [LARGE SCALE GENOMIC DNA]</scope>
    <source>
        <strain evidence="4">Ch5</strain>
    </source>
</reference>
<accession>A0A0S1XEP3</accession>
<evidence type="ECO:0000313" key="4">
    <source>
        <dbReference type="Proteomes" id="UP000066042"/>
    </source>
</evidence>
<evidence type="ECO:0000259" key="1">
    <source>
        <dbReference type="Pfam" id="PF04256"/>
    </source>
</evidence>
<sequence length="221" mass="25588">MPSPLLDAYLDLKYLLNRGYRKSTALNFVANHYKLKKMERYFLARCVFSDKELENRQRKRMPIEFIRGRILAVDGFNVLITLESALEGKAILCEDGFVRDLKYQRGYKLSEKTEEMLFVLLEFLSQFSPEKVVFLYDKPVSKSGEVAEITGRIMKKVGLSGSAKAVPSPDFELKKFKTVATSDFAVIDSVEHAVDIPQEYALRRRIKIKTFREVLREFKLP</sequence>
<dbReference type="GeneID" id="26137568"/>
<evidence type="ECO:0000259" key="2">
    <source>
        <dbReference type="Pfam" id="PF18481"/>
    </source>
</evidence>
<proteinExistence type="predicted"/>
<gene>
    <name evidence="3" type="ORF">TBCH5v1_2352</name>
</gene>
<dbReference type="InterPro" id="IPR007368">
    <property type="entry name" value="DUF434"/>
</dbReference>
<dbReference type="AlphaFoldDB" id="A0A0S1XEP3"/>
<dbReference type="PANTHER" id="PTHR42252:SF1">
    <property type="entry name" value="DUF434 DOMAIN-CONTAINING PROTEIN"/>
    <property type="match status" value="1"/>
</dbReference>
<dbReference type="PATRIC" id="fig|55802.8.peg.2332"/>